<organism evidence="2 3">
    <name type="scientific">Marinobacterium lutimaris</name>
    <dbReference type="NCBI Taxonomy" id="568106"/>
    <lineage>
        <taxon>Bacteria</taxon>
        <taxon>Pseudomonadati</taxon>
        <taxon>Pseudomonadota</taxon>
        <taxon>Gammaproteobacteria</taxon>
        <taxon>Oceanospirillales</taxon>
        <taxon>Oceanospirillaceae</taxon>
        <taxon>Marinobacterium</taxon>
    </lineage>
</organism>
<evidence type="ECO:0000256" key="1">
    <source>
        <dbReference type="SAM" id="Phobius"/>
    </source>
</evidence>
<dbReference type="Proteomes" id="UP000236745">
    <property type="component" value="Unassembled WGS sequence"/>
</dbReference>
<feature type="transmembrane region" description="Helical" evidence="1">
    <location>
        <begin position="112"/>
        <end position="137"/>
    </location>
</feature>
<evidence type="ECO:0008006" key="4">
    <source>
        <dbReference type="Google" id="ProtNLM"/>
    </source>
</evidence>
<evidence type="ECO:0000313" key="2">
    <source>
        <dbReference type="EMBL" id="SEG82092.1"/>
    </source>
</evidence>
<feature type="transmembrane region" description="Helical" evidence="1">
    <location>
        <begin position="157"/>
        <end position="178"/>
    </location>
</feature>
<gene>
    <name evidence="2" type="ORF">SAMN05444390_105308</name>
</gene>
<dbReference type="AlphaFoldDB" id="A0A1H6DA92"/>
<accession>A0A1H6DA92</accession>
<feature type="transmembrane region" description="Helical" evidence="1">
    <location>
        <begin position="67"/>
        <end position="92"/>
    </location>
</feature>
<protein>
    <recommendedName>
        <fullName evidence="4">Cobalamin ABC transporter</fullName>
    </recommendedName>
</protein>
<feature type="transmembrane region" description="Helical" evidence="1">
    <location>
        <begin position="39"/>
        <end position="60"/>
    </location>
</feature>
<keyword evidence="1" id="KW-0812">Transmembrane</keyword>
<evidence type="ECO:0000313" key="3">
    <source>
        <dbReference type="Proteomes" id="UP000236745"/>
    </source>
</evidence>
<dbReference type="RefSeq" id="WP_104005128.1">
    <property type="nucleotide sequence ID" value="NZ_FNVQ01000005.1"/>
</dbReference>
<dbReference type="EMBL" id="FNVQ01000005">
    <property type="protein sequence ID" value="SEG82092.1"/>
    <property type="molecule type" value="Genomic_DNA"/>
</dbReference>
<keyword evidence="1" id="KW-1133">Transmembrane helix</keyword>
<sequence length="190" mass="20496">MTELNRSQQVVIGLGLILLMALTRGTHFASIDALPSASWAVFLLAGFFLKQVWFFGLLFLEAVLLDLAALGLDAGIAHCITPAYGMLVPAYLTLWFGGRFYSRIHRDSWSTLAPLVATLLVSAFVSNLFSSGGYYFLSGMFEETSLAGLWTRIEMYLPAKLASLAGYTAVVGGAAWLATRGSAVSEARQA</sequence>
<reference evidence="2 3" key="1">
    <citation type="submission" date="2016-10" db="EMBL/GenBank/DDBJ databases">
        <authorList>
            <person name="de Groot N.N."/>
        </authorList>
    </citation>
    <scope>NUCLEOTIDE SEQUENCE [LARGE SCALE GENOMIC DNA]</scope>
    <source>
        <strain evidence="2 3">DSM 22012</strain>
    </source>
</reference>
<proteinExistence type="predicted"/>
<keyword evidence="3" id="KW-1185">Reference proteome</keyword>
<name>A0A1H6DA92_9GAMM</name>
<dbReference type="OrthoDB" id="9787530at2"/>
<keyword evidence="1" id="KW-0472">Membrane</keyword>